<gene>
    <name evidence="1" type="ordered locus">MYPU_4390</name>
</gene>
<proteinExistence type="predicted"/>
<accession>Q98QC7</accession>
<dbReference type="AlphaFoldDB" id="Q98QC7"/>
<dbReference type="STRING" id="272635.gene:17577040"/>
<dbReference type="eggNOG" id="COG0739">
    <property type="taxonomic scope" value="Bacteria"/>
</dbReference>
<evidence type="ECO:0000313" key="1">
    <source>
        <dbReference type="EMBL" id="CAC13612.1"/>
    </source>
</evidence>
<dbReference type="SUPFAM" id="SSF51261">
    <property type="entry name" value="Duplicated hybrid motif"/>
    <property type="match status" value="1"/>
</dbReference>
<dbReference type="EMBL" id="AL445564">
    <property type="protein sequence ID" value="CAC13612.1"/>
    <property type="molecule type" value="Genomic_DNA"/>
</dbReference>
<dbReference type="PIR" id="G90566">
    <property type="entry name" value="G90566"/>
</dbReference>
<keyword evidence="2" id="KW-1185">Reference proteome</keyword>
<name>Q98QC7_MYCPU</name>
<dbReference type="HOGENOM" id="CLU_019644_0_0_14"/>
<dbReference type="NCBIfam" id="NF045981">
    <property type="entry name" value="MSC0775_fam_LP"/>
    <property type="match status" value="1"/>
</dbReference>
<dbReference type="KEGG" id="mpu:MYPU_4390"/>
<reference evidence="1 2" key="1">
    <citation type="journal article" date="2001" name="Nucleic Acids Res.">
        <title>The complete genome sequence of the murine respiratory pathogen Mycoplasma pulmonis.</title>
        <authorList>
            <person name="Chambaud I."/>
            <person name="Heilig R."/>
            <person name="Ferris S."/>
            <person name="Barbe V."/>
            <person name="Samson D."/>
            <person name="Galisson F."/>
            <person name="Moszer I."/>
            <person name="Dybvig K."/>
            <person name="Wroblewski H."/>
            <person name="Viari A."/>
            <person name="Rocha E.P.C."/>
            <person name="Blanchard A."/>
        </authorList>
    </citation>
    <scope>NUCLEOTIDE SEQUENCE [LARGE SCALE GENOMIC DNA]</scope>
    <source>
        <strain evidence="1 2">UAB CTIP</strain>
    </source>
</reference>
<dbReference type="BioCyc" id="MPUL272635:G1GT6-444-MONOMER"/>
<evidence type="ECO:0008006" key="3">
    <source>
        <dbReference type="Google" id="ProtNLM"/>
    </source>
</evidence>
<dbReference type="InterPro" id="IPR011055">
    <property type="entry name" value="Dup_hybrid_motif"/>
</dbReference>
<organism evidence="2">
    <name type="scientific">Mycoplasmopsis pulmonis (strain UAB CTIP)</name>
    <name type="common">Mycoplasma pulmonis</name>
    <dbReference type="NCBI Taxonomy" id="272635"/>
    <lineage>
        <taxon>Bacteria</taxon>
        <taxon>Bacillati</taxon>
        <taxon>Mycoplasmatota</taxon>
        <taxon>Mycoplasmoidales</taxon>
        <taxon>Metamycoplasmataceae</taxon>
        <taxon>Mycoplasmopsis</taxon>
    </lineage>
</organism>
<dbReference type="Gene3D" id="2.70.70.10">
    <property type="entry name" value="Glucose Permease (Domain IIA)"/>
    <property type="match status" value="1"/>
</dbReference>
<sequence length="666" mass="79222">MIIIFFMALSSFSKLDYCDYLLDDIKEAFDLLEDKNFLIFAKNLKNDLSEEEIFFQMSFDQEKFKKVISKKLNFSNQKRKWLEKLKYKIAYHNIHQKRSNLEKFFVPIDIYLKVENSWPQIFLSRTIEVEAENFELKNLRYPLKISEQNRKKIIEKFNFFSNELKKIELAKLIKIKKEKILQYQEYDIEELGSFELSSIFSFSKNQKIKSIQKQINQNETNFFKINFLVNKAFFSKNNPFEINLKINYSLGFFELKKSSYAISHGKSVFIKINLDKNNFDKYFKQQYFKEMLDFKIVKNNLYNINFEKSSLKDFALRVFDENILITKVNYIKVDPKNALFEVDFKYKNEKHKIFKKIGLGFYSYIFEKDFQDSSYKAYNFIAENVQQEELDGVYAEMFRGFESKILSGGFNIMRSFYSKNTKAKWLHVGEDYLAPEYSAIVAPFDGKIIAMYESKMIDEGFGLGTLIMMKIDYDKLKLSPKEFQEYFQIKKGTKGYFYLGLIHLDRDTSFNIEDLKLEHKIFYEPRLENTIAYKIKPTKAKQVFKSQIIGYLGSTQSNGGWIPHVHVCLYSNVKKIFDENGFWQKTNFSHSQRFKNYWNKTSGFNISSVNVDGVRLASFESQKNQIYVSPINYYELNIGYVDPNALFKIRGKSSYWFDVALKWKKE</sequence>
<dbReference type="RefSeq" id="WP_010925240.1">
    <property type="nucleotide sequence ID" value="NC_002771.1"/>
</dbReference>
<protein>
    <recommendedName>
        <fullName evidence="3">Peptidase M23 domain-containing protein</fullName>
    </recommendedName>
</protein>
<evidence type="ECO:0000313" key="2">
    <source>
        <dbReference type="Proteomes" id="UP000000528"/>
    </source>
</evidence>
<dbReference type="Proteomes" id="UP000000528">
    <property type="component" value="Chromosome"/>
</dbReference>